<dbReference type="PANTHER" id="PTHR23028:SF53">
    <property type="entry name" value="ACYL_TRANSF_3 DOMAIN-CONTAINING PROTEIN"/>
    <property type="match status" value="1"/>
</dbReference>
<dbReference type="Pfam" id="PF01757">
    <property type="entry name" value="Acyl_transf_3"/>
    <property type="match status" value="1"/>
</dbReference>
<feature type="transmembrane region" description="Helical" evidence="1">
    <location>
        <begin position="299"/>
        <end position="317"/>
    </location>
</feature>
<keyword evidence="1" id="KW-0812">Transmembrane</keyword>
<keyword evidence="4" id="KW-1185">Reference proteome</keyword>
<dbReference type="PANTHER" id="PTHR23028">
    <property type="entry name" value="ACETYLTRANSFERASE"/>
    <property type="match status" value="1"/>
</dbReference>
<accession>A0ABM5N847</accession>
<gene>
    <name evidence="3" type="ordered locus">Emtol_0034</name>
</gene>
<feature type="transmembrane region" description="Helical" evidence="1">
    <location>
        <begin position="205"/>
        <end position="225"/>
    </location>
</feature>
<protein>
    <submittedName>
        <fullName evidence="3">Acyltransferase 3</fullName>
    </submittedName>
</protein>
<organism evidence="3 4">
    <name type="scientific">Emticicia oligotrophica (strain DSM 17448 / CIP 109782 / MTCC 6937 / GPTSA100-15)</name>
    <dbReference type="NCBI Taxonomy" id="929562"/>
    <lineage>
        <taxon>Bacteria</taxon>
        <taxon>Pseudomonadati</taxon>
        <taxon>Bacteroidota</taxon>
        <taxon>Cytophagia</taxon>
        <taxon>Cytophagales</taxon>
        <taxon>Leadbetterellaceae</taxon>
        <taxon>Emticicia</taxon>
    </lineage>
</organism>
<evidence type="ECO:0000313" key="3">
    <source>
        <dbReference type="EMBL" id="AFK05720.1"/>
    </source>
</evidence>
<feature type="transmembrane region" description="Helical" evidence="1">
    <location>
        <begin position="175"/>
        <end position="193"/>
    </location>
</feature>
<reference evidence="3 4" key="1">
    <citation type="submission" date="2011-07" db="EMBL/GenBank/DDBJ databases">
        <title>The complete genome of plasmid 4 of Emticicia oligotrophica DSM 17448.</title>
        <authorList>
            <consortium name="US DOE Joint Genome Institute (JGI-PGF)"/>
            <person name="Lucas S."/>
            <person name="Han J."/>
            <person name="Lapidus A."/>
            <person name="Bruce D."/>
            <person name="Goodwin L."/>
            <person name="Pitluck S."/>
            <person name="Peters L."/>
            <person name="Kyrpides N."/>
            <person name="Mavromatis K."/>
            <person name="Ivanova N."/>
            <person name="Ovchinnikova G."/>
            <person name="Teshima H."/>
            <person name="Detter J.C."/>
            <person name="Tapia R."/>
            <person name="Han C."/>
            <person name="Land M."/>
            <person name="Hauser L."/>
            <person name="Markowitz V."/>
            <person name="Cheng J.-F."/>
            <person name="Hugenholtz P."/>
            <person name="Woyke T."/>
            <person name="Wu D."/>
            <person name="Tindall B."/>
            <person name="Pomrenke H."/>
            <person name="Brambilla E."/>
            <person name="Klenk H.-P."/>
            <person name="Eisen J.A."/>
        </authorList>
    </citation>
    <scope>NUCLEOTIDE SEQUENCE [LARGE SCALE GENOMIC DNA]</scope>
    <source>
        <strain evidence="4">DSM 17448 / GPTSA100-15</strain>
        <plasmid evidence="3 4">pEMTOL04</plasmid>
    </source>
</reference>
<keyword evidence="3" id="KW-0012">Acyltransferase</keyword>
<name>A0ABM5N847_EMTOG</name>
<feature type="transmembrane region" description="Helical" evidence="1">
    <location>
        <begin position="141"/>
        <end position="163"/>
    </location>
</feature>
<feature type="transmembrane region" description="Helical" evidence="1">
    <location>
        <begin position="232"/>
        <end position="250"/>
    </location>
</feature>
<sequence>MALNKEVTKFKLPSLNGLRAISILLVIFRHLEIEYHLLLDKLPNALKPFYIFFSDGQLGVNMFFVISGFLITTLLIVEEEKTKTVSLKNFYIRRTLRIFPAYYFYLLVLLILQLTNVIYINNESWLTAVTYTKYFNWSSDWFTSHGWSLSIEEHFYLMFPLIFTFGDKIRKRASLFLILIVPVIKVLVHFYPVSWINDYTIFKRIDALVIGCVIAFYKDSLLNLLDKHFKTWFYLSLVILFVIGFLPGIGERLNLNLDFIIIPFGSRYGTFANICIGVVLLYSIYGHKGIWFKLLNTKVLDYIGLLSYSIYLWQQLFISGSSLSWASSFPLNILFFISAALFSYYCIEKPFLKFKDKFQKT</sequence>
<feature type="transmembrane region" description="Helical" evidence="1">
    <location>
        <begin position="58"/>
        <end position="77"/>
    </location>
</feature>
<feature type="transmembrane region" description="Helical" evidence="1">
    <location>
        <begin position="329"/>
        <end position="347"/>
    </location>
</feature>
<dbReference type="InterPro" id="IPR002656">
    <property type="entry name" value="Acyl_transf_3_dom"/>
</dbReference>
<dbReference type="RefSeq" id="WP_015026386.1">
    <property type="nucleotide sequence ID" value="NC_018744.1"/>
</dbReference>
<feature type="transmembrane region" description="Helical" evidence="1">
    <location>
        <begin position="270"/>
        <end position="287"/>
    </location>
</feature>
<evidence type="ECO:0000256" key="1">
    <source>
        <dbReference type="SAM" id="Phobius"/>
    </source>
</evidence>
<feature type="transmembrane region" description="Helical" evidence="1">
    <location>
        <begin position="98"/>
        <end position="121"/>
    </location>
</feature>
<proteinExistence type="predicted"/>
<dbReference type="Proteomes" id="UP000002875">
    <property type="component" value="Plasmid pEMTOL04"/>
</dbReference>
<dbReference type="GO" id="GO:0016746">
    <property type="term" value="F:acyltransferase activity"/>
    <property type="evidence" value="ECO:0007669"/>
    <property type="project" value="UniProtKB-KW"/>
</dbReference>
<geneLocation type="plasmid" evidence="3 4">
    <name>pEMTOL04</name>
</geneLocation>
<keyword evidence="3" id="KW-0808">Transferase</keyword>
<feature type="transmembrane region" description="Helical" evidence="1">
    <location>
        <begin position="20"/>
        <end position="38"/>
    </location>
</feature>
<evidence type="ECO:0000259" key="2">
    <source>
        <dbReference type="Pfam" id="PF01757"/>
    </source>
</evidence>
<keyword evidence="3" id="KW-0614">Plasmid</keyword>
<keyword evidence="1" id="KW-0472">Membrane</keyword>
<keyword evidence="1" id="KW-1133">Transmembrane helix</keyword>
<dbReference type="EMBL" id="CP002965">
    <property type="protein sequence ID" value="AFK05720.1"/>
    <property type="molecule type" value="Genomic_DNA"/>
</dbReference>
<feature type="domain" description="Acyltransferase 3" evidence="2">
    <location>
        <begin position="13"/>
        <end position="344"/>
    </location>
</feature>
<evidence type="ECO:0000313" key="4">
    <source>
        <dbReference type="Proteomes" id="UP000002875"/>
    </source>
</evidence>
<dbReference type="InterPro" id="IPR050879">
    <property type="entry name" value="Acyltransferase_3"/>
</dbReference>